<dbReference type="Proteomes" id="UP000291591">
    <property type="component" value="Unassembled WGS sequence"/>
</dbReference>
<keyword evidence="2" id="KW-0418">Kinase</keyword>
<organism evidence="2 3">
    <name type="scientific">Pseudonocardia sediminis</name>
    <dbReference type="NCBI Taxonomy" id="1397368"/>
    <lineage>
        <taxon>Bacteria</taxon>
        <taxon>Bacillati</taxon>
        <taxon>Actinomycetota</taxon>
        <taxon>Actinomycetes</taxon>
        <taxon>Pseudonocardiales</taxon>
        <taxon>Pseudonocardiaceae</taxon>
        <taxon>Pseudonocardia</taxon>
    </lineage>
</organism>
<dbReference type="CDD" id="cd05154">
    <property type="entry name" value="ACAD10_11_N-like"/>
    <property type="match status" value="1"/>
</dbReference>
<dbReference type="InterPro" id="IPR002575">
    <property type="entry name" value="Aminoglycoside_PTrfase"/>
</dbReference>
<proteinExistence type="predicted"/>
<dbReference type="GO" id="GO:0016301">
    <property type="term" value="F:kinase activity"/>
    <property type="evidence" value="ECO:0007669"/>
    <property type="project" value="UniProtKB-KW"/>
</dbReference>
<dbReference type="PANTHER" id="PTHR21310:SF40">
    <property type="entry name" value="AMINOGLYCOSIDE PHOSPHOTRANSFERASE DOMAIN-CONTAINING PROTEIN-RELATED"/>
    <property type="match status" value="1"/>
</dbReference>
<evidence type="ECO:0000313" key="2">
    <source>
        <dbReference type="EMBL" id="RZT85941.1"/>
    </source>
</evidence>
<dbReference type="AlphaFoldDB" id="A0A4Q7UY90"/>
<feature type="domain" description="Aminoglycoside phosphotransferase" evidence="1">
    <location>
        <begin position="28"/>
        <end position="281"/>
    </location>
</feature>
<dbReference type="Pfam" id="PF01636">
    <property type="entry name" value="APH"/>
    <property type="match status" value="1"/>
</dbReference>
<keyword evidence="3" id="KW-1185">Reference proteome</keyword>
<sequence>MVDVTELVDTDALASWLRTQGMDGEITEVTPLAGGTQNVVVRVVVDGRRLVLRRPPAHPRPNSDRTIAREITVLGALAGSDVPHPELVAGCTDTGVLGVVFYLMTDVDGLNPGEAVSPEQEASEQLRHGGALDMARAAARLGRLDPHAIGLGELQRPGSFLERQVPQWTKHLASYDEVPDYESGTLPDVDLVADWLEQHRPPDAAPGVVHGDLHLNNVMLHRTEPRVAAVIDWEMCTVGDPLLDLGWLMVTWPEEPIGMSAGPALSALGGLPTRAELVAAYADAGGRDTSRIDWYTALAGFKMGIVLEGTQARAAAGKAPAEMGRKLHEAAVGLLGLSGRIARGEWSIS</sequence>
<dbReference type="InterPro" id="IPR051678">
    <property type="entry name" value="AGP_Transferase"/>
</dbReference>
<dbReference type="Gene3D" id="3.30.200.20">
    <property type="entry name" value="Phosphorylase Kinase, domain 1"/>
    <property type="match status" value="1"/>
</dbReference>
<gene>
    <name evidence="2" type="ORF">EV383_2829</name>
</gene>
<reference evidence="2 3" key="1">
    <citation type="submission" date="2019-02" db="EMBL/GenBank/DDBJ databases">
        <title>Sequencing the genomes of 1000 actinobacteria strains.</title>
        <authorList>
            <person name="Klenk H.-P."/>
        </authorList>
    </citation>
    <scope>NUCLEOTIDE SEQUENCE [LARGE SCALE GENOMIC DNA]</scope>
    <source>
        <strain evidence="2 3">DSM 45779</strain>
    </source>
</reference>
<name>A0A4Q7UY90_PSEST</name>
<dbReference type="EMBL" id="SHKL01000001">
    <property type="protein sequence ID" value="RZT85941.1"/>
    <property type="molecule type" value="Genomic_DNA"/>
</dbReference>
<evidence type="ECO:0000259" key="1">
    <source>
        <dbReference type="Pfam" id="PF01636"/>
    </source>
</evidence>
<dbReference type="SUPFAM" id="SSF56112">
    <property type="entry name" value="Protein kinase-like (PK-like)"/>
    <property type="match status" value="1"/>
</dbReference>
<keyword evidence="2" id="KW-0808">Transferase</keyword>
<dbReference type="PANTHER" id="PTHR21310">
    <property type="entry name" value="AMINOGLYCOSIDE PHOSPHOTRANSFERASE-RELATED-RELATED"/>
    <property type="match status" value="1"/>
</dbReference>
<dbReference type="InterPro" id="IPR011009">
    <property type="entry name" value="Kinase-like_dom_sf"/>
</dbReference>
<evidence type="ECO:0000313" key="3">
    <source>
        <dbReference type="Proteomes" id="UP000291591"/>
    </source>
</evidence>
<accession>A0A4Q7UY90</accession>
<dbReference type="InterPro" id="IPR041726">
    <property type="entry name" value="ACAD10_11_N"/>
</dbReference>
<comment type="caution">
    <text evidence="2">The sequence shown here is derived from an EMBL/GenBank/DDBJ whole genome shotgun (WGS) entry which is preliminary data.</text>
</comment>
<protein>
    <submittedName>
        <fullName evidence="2">Aminoglycoside phosphotransferase (APT) family kinase protein</fullName>
    </submittedName>
</protein>
<dbReference type="RefSeq" id="WP_242623088.1">
    <property type="nucleotide sequence ID" value="NZ_SHKL01000001.1"/>
</dbReference>
<dbReference type="Gene3D" id="3.90.1200.10">
    <property type="match status" value="1"/>
</dbReference>